<dbReference type="GO" id="GO:0046872">
    <property type="term" value="F:metal ion binding"/>
    <property type="evidence" value="ECO:0007669"/>
    <property type="project" value="UniProtKB-KW"/>
</dbReference>
<keyword evidence="8" id="KW-0170">Cobalt</keyword>
<reference evidence="13 14" key="1">
    <citation type="journal article" date="2012" name="Genome Biol.">
        <title>Genome and low-iron response of an oceanic diatom adapted to chronic iron limitation.</title>
        <authorList>
            <person name="Lommer M."/>
            <person name="Specht M."/>
            <person name="Roy A.S."/>
            <person name="Kraemer L."/>
            <person name="Andreson R."/>
            <person name="Gutowska M.A."/>
            <person name="Wolf J."/>
            <person name="Bergner S.V."/>
            <person name="Schilhabel M.B."/>
            <person name="Klostermeier U.C."/>
            <person name="Beiko R.G."/>
            <person name="Rosenstiel P."/>
            <person name="Hippler M."/>
            <person name="Laroche J."/>
        </authorList>
    </citation>
    <scope>NUCLEOTIDE SEQUENCE [LARGE SCALE GENOMIC DNA]</scope>
    <source>
        <strain evidence="13 14">CCMP1005</strain>
    </source>
</reference>
<evidence type="ECO:0000256" key="8">
    <source>
        <dbReference type="ARBA" id="ARBA00023285"/>
    </source>
</evidence>
<accession>K0TQY9</accession>
<keyword evidence="14" id="KW-1185">Reference proteome</keyword>
<dbReference type="OrthoDB" id="261426at2759"/>
<evidence type="ECO:0000256" key="6">
    <source>
        <dbReference type="ARBA" id="ARBA00022723"/>
    </source>
</evidence>
<evidence type="ECO:0000256" key="3">
    <source>
        <dbReference type="ARBA" id="ARBA00022628"/>
    </source>
</evidence>
<dbReference type="GO" id="GO:0031419">
    <property type="term" value="F:cobalamin binding"/>
    <property type="evidence" value="ECO:0007669"/>
    <property type="project" value="UniProtKB-KW"/>
</dbReference>
<dbReference type="InterPro" id="IPR003759">
    <property type="entry name" value="Cbl-bd_cap"/>
</dbReference>
<dbReference type="eggNOG" id="KOG1579">
    <property type="taxonomic scope" value="Eukaryota"/>
</dbReference>
<gene>
    <name evidence="13" type="ORF">THAOC_01331</name>
</gene>
<comment type="similarity">
    <text evidence="1">Belongs to the vitamin-B12 dependent methionine synthase family.</text>
</comment>
<evidence type="ECO:0000259" key="12">
    <source>
        <dbReference type="PROSITE" id="PS51337"/>
    </source>
</evidence>
<dbReference type="FunFam" id="1.10.1240.10:FF:000001">
    <property type="entry name" value="Methionine synthase"/>
    <property type="match status" value="1"/>
</dbReference>
<dbReference type="EMBL" id="AGNL01001592">
    <property type="protein sequence ID" value="EJK76877.1"/>
    <property type="molecule type" value="Genomic_DNA"/>
</dbReference>
<dbReference type="SUPFAM" id="SSF47644">
    <property type="entry name" value="Methionine synthase domain"/>
    <property type="match status" value="1"/>
</dbReference>
<dbReference type="OMA" id="NAHEMLM"/>
<feature type="region of interest" description="Disordered" evidence="10">
    <location>
        <begin position="211"/>
        <end position="230"/>
    </location>
</feature>
<evidence type="ECO:0000256" key="10">
    <source>
        <dbReference type="SAM" id="MobiDB-lite"/>
    </source>
</evidence>
<keyword evidence="2" id="KW-0489">Methyltransferase</keyword>
<dbReference type="GO" id="GO:0005829">
    <property type="term" value="C:cytosol"/>
    <property type="evidence" value="ECO:0007669"/>
    <property type="project" value="TreeGrafter"/>
</dbReference>
<dbReference type="Gene3D" id="3.20.20.20">
    <property type="entry name" value="Dihydropteroate synthase-like"/>
    <property type="match status" value="1"/>
</dbReference>
<protein>
    <recommendedName>
        <fullName evidence="9">Vitamin-B12 dependent methionine synthase</fullName>
    </recommendedName>
</protein>
<keyword evidence="6" id="KW-0479">Metal-binding</keyword>
<proteinExistence type="inferred from homology"/>
<dbReference type="PANTHER" id="PTHR45833:SF1">
    <property type="entry name" value="METHIONINE SYNTHASE"/>
    <property type="match status" value="1"/>
</dbReference>
<evidence type="ECO:0000256" key="2">
    <source>
        <dbReference type="ARBA" id="ARBA00022603"/>
    </source>
</evidence>
<evidence type="ECO:0000259" key="11">
    <source>
        <dbReference type="PROSITE" id="PS50972"/>
    </source>
</evidence>
<dbReference type="SUPFAM" id="SSF51717">
    <property type="entry name" value="Dihydropteroate synthetase-like"/>
    <property type="match status" value="1"/>
</dbReference>
<evidence type="ECO:0000256" key="1">
    <source>
        <dbReference type="ARBA" id="ARBA00010398"/>
    </source>
</evidence>
<evidence type="ECO:0000313" key="14">
    <source>
        <dbReference type="Proteomes" id="UP000266841"/>
    </source>
</evidence>
<dbReference type="SMART" id="SM01018">
    <property type="entry name" value="B12-binding_2"/>
    <property type="match status" value="1"/>
</dbReference>
<evidence type="ECO:0000256" key="5">
    <source>
        <dbReference type="ARBA" id="ARBA00022691"/>
    </source>
</evidence>
<keyword evidence="4" id="KW-0808">Transferase</keyword>
<sequence>MLDASKFEIVMAGLKWCQGKPIINSISLKVGEELFIEQATLLKKHGAAVVVMAFDEEGQAATADEKVRICKRSYDVLVNKVKFPPEDIVFDPNVLTIGTGMEEHANYGVDFINATKIIKEQCPYVKISGGISNLSFGFRGVMKIRESIHSVFLQNAILESGMDVGIVNAHEMLMLNEVEPDIREAAENLVFNKTEDATDVMLELTKREKDRREALKKGGGATKKKQTSWRTENVTKRLEHSLINGISQYIDEDVEEARKEAERPLHIIEGPLMDGMNIIGDLFGAGKMFLPQVIKSARVMKKAVAYLIPFMEKEKREKMIAEGKDPDAIDEDDDSQFAGMTYFISDCKNPDLTRSFFSRQGPYGDGERRRS</sequence>
<dbReference type="PROSITE" id="PS51337">
    <property type="entry name" value="B12_BINDING_NTER"/>
    <property type="match status" value="1"/>
</dbReference>
<keyword evidence="5" id="KW-0949">S-adenosyl-L-methionine</keyword>
<dbReference type="GO" id="GO:0050667">
    <property type="term" value="P:homocysteine metabolic process"/>
    <property type="evidence" value="ECO:0007669"/>
    <property type="project" value="TreeGrafter"/>
</dbReference>
<dbReference type="FunFam" id="3.20.20.20:FF:000002">
    <property type="entry name" value="Methionine synthase"/>
    <property type="match status" value="1"/>
</dbReference>
<comment type="caution">
    <text evidence="13">The sequence shown here is derived from an EMBL/GenBank/DDBJ whole genome shotgun (WGS) entry which is preliminary data.</text>
</comment>
<dbReference type="Pfam" id="PF02607">
    <property type="entry name" value="B12-binding_2"/>
    <property type="match status" value="1"/>
</dbReference>
<dbReference type="PANTHER" id="PTHR45833">
    <property type="entry name" value="METHIONINE SYNTHASE"/>
    <property type="match status" value="1"/>
</dbReference>
<dbReference type="GO" id="GO:0008705">
    <property type="term" value="F:methionine synthase activity"/>
    <property type="evidence" value="ECO:0007669"/>
    <property type="project" value="TreeGrafter"/>
</dbReference>
<dbReference type="InterPro" id="IPR036594">
    <property type="entry name" value="Meth_synthase_dom"/>
</dbReference>
<keyword evidence="3" id="KW-0846">Cobalamin</keyword>
<dbReference type="GO" id="GO:0046653">
    <property type="term" value="P:tetrahydrofolate metabolic process"/>
    <property type="evidence" value="ECO:0007669"/>
    <property type="project" value="TreeGrafter"/>
</dbReference>
<dbReference type="Pfam" id="PF00809">
    <property type="entry name" value="Pterin_bind"/>
    <property type="match status" value="1"/>
</dbReference>
<keyword evidence="7" id="KW-0677">Repeat</keyword>
<dbReference type="GO" id="GO:0032259">
    <property type="term" value="P:methylation"/>
    <property type="evidence" value="ECO:0007669"/>
    <property type="project" value="UniProtKB-KW"/>
</dbReference>
<dbReference type="PROSITE" id="PS50972">
    <property type="entry name" value="PTERIN_BINDING"/>
    <property type="match status" value="1"/>
</dbReference>
<dbReference type="InterPro" id="IPR050554">
    <property type="entry name" value="Met_Synthase/Corrinoid"/>
</dbReference>
<feature type="domain" description="Pterin-binding" evidence="11">
    <location>
        <begin position="1"/>
        <end position="187"/>
    </location>
</feature>
<name>K0TQY9_THAOC</name>
<organism evidence="13 14">
    <name type="scientific">Thalassiosira oceanica</name>
    <name type="common">Marine diatom</name>
    <dbReference type="NCBI Taxonomy" id="159749"/>
    <lineage>
        <taxon>Eukaryota</taxon>
        <taxon>Sar</taxon>
        <taxon>Stramenopiles</taxon>
        <taxon>Ochrophyta</taxon>
        <taxon>Bacillariophyta</taxon>
        <taxon>Coscinodiscophyceae</taxon>
        <taxon>Thalassiosirophycidae</taxon>
        <taxon>Thalassiosirales</taxon>
        <taxon>Thalassiosiraceae</taxon>
        <taxon>Thalassiosira</taxon>
    </lineage>
</organism>
<dbReference type="Proteomes" id="UP000266841">
    <property type="component" value="Unassembled WGS sequence"/>
</dbReference>
<evidence type="ECO:0000256" key="9">
    <source>
        <dbReference type="ARBA" id="ARBA00030163"/>
    </source>
</evidence>
<feature type="domain" description="B12-binding N-terminal" evidence="12">
    <location>
        <begin position="225"/>
        <end position="319"/>
    </location>
</feature>
<evidence type="ECO:0000313" key="13">
    <source>
        <dbReference type="EMBL" id="EJK76877.1"/>
    </source>
</evidence>
<evidence type="ECO:0000256" key="7">
    <source>
        <dbReference type="ARBA" id="ARBA00022737"/>
    </source>
</evidence>
<dbReference type="InterPro" id="IPR011005">
    <property type="entry name" value="Dihydropteroate_synth-like_sf"/>
</dbReference>
<dbReference type="InterPro" id="IPR000489">
    <property type="entry name" value="Pterin-binding_dom"/>
</dbReference>
<evidence type="ECO:0000256" key="4">
    <source>
        <dbReference type="ARBA" id="ARBA00022679"/>
    </source>
</evidence>
<dbReference type="AlphaFoldDB" id="K0TQY9"/>
<dbReference type="Gene3D" id="1.10.1240.10">
    <property type="entry name" value="Methionine synthase domain"/>
    <property type="match status" value="1"/>
</dbReference>